<organism evidence="1 2">
    <name type="scientific">Rugosimonospora acidiphila</name>
    <dbReference type="NCBI Taxonomy" id="556531"/>
    <lineage>
        <taxon>Bacteria</taxon>
        <taxon>Bacillati</taxon>
        <taxon>Actinomycetota</taxon>
        <taxon>Actinomycetes</taxon>
        <taxon>Micromonosporales</taxon>
        <taxon>Micromonosporaceae</taxon>
        <taxon>Rugosimonospora</taxon>
    </lineage>
</organism>
<accession>A0ABP9SIQ0</accession>
<dbReference type="Gene3D" id="3.40.50.300">
    <property type="entry name" value="P-loop containing nucleotide triphosphate hydrolases"/>
    <property type="match status" value="1"/>
</dbReference>
<dbReference type="EMBL" id="BAABJQ010000024">
    <property type="protein sequence ID" value="GAA5195732.1"/>
    <property type="molecule type" value="Genomic_DNA"/>
</dbReference>
<name>A0ABP9SIQ0_9ACTN</name>
<comment type="caution">
    <text evidence="1">The sequence shown here is derived from an EMBL/GenBank/DDBJ whole genome shotgun (WGS) entry which is preliminary data.</text>
</comment>
<protein>
    <submittedName>
        <fullName evidence="1">Sulfotransferase family protein</fullName>
    </submittedName>
</protein>
<reference evidence="2" key="1">
    <citation type="journal article" date="2019" name="Int. J. Syst. Evol. Microbiol.">
        <title>The Global Catalogue of Microorganisms (GCM) 10K type strain sequencing project: providing services to taxonomists for standard genome sequencing and annotation.</title>
        <authorList>
            <consortium name="The Broad Institute Genomics Platform"/>
            <consortium name="The Broad Institute Genome Sequencing Center for Infectious Disease"/>
            <person name="Wu L."/>
            <person name="Ma J."/>
        </authorList>
    </citation>
    <scope>NUCLEOTIDE SEQUENCE [LARGE SCALE GENOMIC DNA]</scope>
    <source>
        <strain evidence="2">JCM 18304</strain>
    </source>
</reference>
<dbReference type="InterPro" id="IPR040632">
    <property type="entry name" value="Sulfotransfer_4"/>
</dbReference>
<keyword evidence="2" id="KW-1185">Reference proteome</keyword>
<evidence type="ECO:0000313" key="2">
    <source>
        <dbReference type="Proteomes" id="UP001501570"/>
    </source>
</evidence>
<proteinExistence type="predicted"/>
<dbReference type="Proteomes" id="UP001501570">
    <property type="component" value="Unassembled WGS sequence"/>
</dbReference>
<dbReference type="RefSeq" id="WP_345635780.1">
    <property type="nucleotide sequence ID" value="NZ_BAABJQ010000024.1"/>
</dbReference>
<dbReference type="SUPFAM" id="SSF52540">
    <property type="entry name" value="P-loop containing nucleoside triphosphate hydrolases"/>
    <property type="match status" value="1"/>
</dbReference>
<dbReference type="Pfam" id="PF17784">
    <property type="entry name" value="Sulfotransfer_4"/>
    <property type="match status" value="1"/>
</dbReference>
<dbReference type="PANTHER" id="PTHR36978:SF4">
    <property type="entry name" value="P-LOOP CONTAINING NUCLEOSIDE TRIPHOSPHATE HYDROLASE PROTEIN"/>
    <property type="match status" value="1"/>
</dbReference>
<gene>
    <name evidence="1" type="ORF">GCM10023322_63060</name>
</gene>
<evidence type="ECO:0000313" key="1">
    <source>
        <dbReference type="EMBL" id="GAA5195732.1"/>
    </source>
</evidence>
<dbReference type="InterPro" id="IPR027417">
    <property type="entry name" value="P-loop_NTPase"/>
</dbReference>
<sequence>MIHAVTLPRGVKTVRVIGVGFARTGTTSLKSALETLGMGPCYHMSEVIADGARVRQWLALAQGAPPRWDQIFDGYGSAVDWPVAAYWRALSEAYPQARLVLTVRDPERWYDSVRQTIFKQIIEPPRGPAALAFRLARAASPDLRAFFAMVQATMLQPIFSGRIADREHAIAVFERHIAEVRAAIPENRLLIYRVSEGWGPLCGFLDVPVPERPFPHDNDAGSFNRDHARNLARLTPLRPLVPQHAPGR</sequence>
<dbReference type="PANTHER" id="PTHR36978">
    <property type="entry name" value="P-LOOP CONTAINING NUCLEOTIDE TRIPHOSPHATE HYDROLASE"/>
    <property type="match status" value="1"/>
</dbReference>